<dbReference type="AlphaFoldDB" id="A0A9R0D8Q1"/>
<accession>A0A9R0D8Q1</accession>
<dbReference type="GO" id="GO:0005879">
    <property type="term" value="C:axonemal microtubule"/>
    <property type="evidence" value="ECO:0007669"/>
    <property type="project" value="TreeGrafter"/>
</dbReference>
<evidence type="ECO:0000256" key="1">
    <source>
        <dbReference type="ARBA" id="ARBA00023054"/>
    </source>
</evidence>
<protein>
    <submittedName>
        <fullName evidence="6">Trichohyalin</fullName>
    </submittedName>
</protein>
<dbReference type="RefSeq" id="XP_035444336.2">
    <property type="nucleotide sequence ID" value="XM_035588443.2"/>
</dbReference>
<dbReference type="Proteomes" id="UP000829999">
    <property type="component" value="Chromosome 5"/>
</dbReference>
<sequence length="586" mass="69908">MPIVMGKHEWDRINEWTKTDREDPEVVRRREYIKYLDATSRAMTKSWPNSLENVNKRNEELRQARIQIAEQANTKFYTKYLRKKKEEQERLMYSARDVVFKNKDAPKQLLSAVIETAMLKEREVQVNFLKARREESEAQKKKDDEEIIRQAKEFEELQELRKKRRREVNLKHQKDILDQAHEVAERNRIEYETELNLQKIDNIKANEQMEAIKEFEEQFKSEERARIFRDIDRSRKETWARRREQEARDKMDDRLIEVLLKSRCRIEQKRKQTEADVKNEKLRVLEKISQRLESGDAAREAKEQAILDKAVAEKNAQDQARLDAQRKKEEMFRKQKRESREQFLREQEQKLHEFNTTRQWDIMNRFKNVEIYKDYQEKLREDKKRKIQEYKEEILRLWKEREDRDNKERAETRYFYGELAEKKLRDADNRLLTHAAHLLQEAREHGRPEYALHKAIDNYCNLYRLYPMPDLPASLQEHMGSYAPRDGSRPDPDYREPPPPPPAAAPAPLNKPTTSTAEPGKKDGLQPVTPAPPPAEKKEKNEDYKRSAPANGLQRKNSEQTCSLPPISVVPCTTEACRCELKPTTK</sequence>
<keyword evidence="5" id="KW-1185">Reference proteome</keyword>
<dbReference type="Pfam" id="PF13868">
    <property type="entry name" value="TPH"/>
    <property type="match status" value="1"/>
</dbReference>
<feature type="compositionally biased region" description="Basic and acidic residues" evidence="3">
    <location>
        <begin position="486"/>
        <end position="496"/>
    </location>
</feature>
<feature type="region of interest" description="Disordered" evidence="3">
    <location>
        <begin position="477"/>
        <end position="567"/>
    </location>
</feature>
<feature type="compositionally biased region" description="Basic and acidic residues" evidence="3">
    <location>
        <begin position="535"/>
        <end position="546"/>
    </location>
</feature>
<dbReference type="OrthoDB" id="331765at2759"/>
<keyword evidence="1 2" id="KW-0175">Coiled coil</keyword>
<organism evidence="5 6">
    <name type="scientific">Spodoptera frugiperda</name>
    <name type="common">Fall armyworm</name>
    <dbReference type="NCBI Taxonomy" id="7108"/>
    <lineage>
        <taxon>Eukaryota</taxon>
        <taxon>Metazoa</taxon>
        <taxon>Ecdysozoa</taxon>
        <taxon>Arthropoda</taxon>
        <taxon>Hexapoda</taxon>
        <taxon>Insecta</taxon>
        <taxon>Pterygota</taxon>
        <taxon>Neoptera</taxon>
        <taxon>Endopterygota</taxon>
        <taxon>Lepidoptera</taxon>
        <taxon>Glossata</taxon>
        <taxon>Ditrysia</taxon>
        <taxon>Noctuoidea</taxon>
        <taxon>Noctuidae</taxon>
        <taxon>Amphipyrinae</taxon>
        <taxon>Spodoptera</taxon>
    </lineage>
</organism>
<feature type="coiled-coil region" evidence="2">
    <location>
        <begin position="119"/>
        <end position="146"/>
    </location>
</feature>
<dbReference type="GeneID" id="118272102"/>
<gene>
    <name evidence="6" type="primary">LOC118272102</name>
</gene>
<evidence type="ECO:0000313" key="5">
    <source>
        <dbReference type="Proteomes" id="UP000829999"/>
    </source>
</evidence>
<dbReference type="InterPro" id="IPR043597">
    <property type="entry name" value="TPH_dom"/>
</dbReference>
<evidence type="ECO:0000256" key="2">
    <source>
        <dbReference type="SAM" id="Coils"/>
    </source>
</evidence>
<proteinExistence type="predicted"/>
<dbReference type="PANTHER" id="PTHR28663">
    <property type="entry name" value="COILED-COIL DOMAIN-CONTAINING PROTEIN 173"/>
    <property type="match status" value="1"/>
</dbReference>
<dbReference type="PANTHER" id="PTHR28663:SF1">
    <property type="entry name" value="CILIA- AND FLAGELLA- ASSOCIATED PROTEIN 210"/>
    <property type="match status" value="1"/>
</dbReference>
<evidence type="ECO:0000313" key="6">
    <source>
        <dbReference type="RefSeq" id="XP_035444336.2"/>
    </source>
</evidence>
<evidence type="ECO:0000256" key="3">
    <source>
        <dbReference type="SAM" id="MobiDB-lite"/>
    </source>
</evidence>
<evidence type="ECO:0000259" key="4">
    <source>
        <dbReference type="Pfam" id="PF13868"/>
    </source>
</evidence>
<name>A0A9R0D8Q1_SPOFR</name>
<reference evidence="6" key="1">
    <citation type="submission" date="2025-08" db="UniProtKB">
        <authorList>
            <consortium name="RefSeq"/>
        </authorList>
    </citation>
    <scope>IDENTIFICATION</scope>
    <source>
        <tissue evidence="6">Whole larval tissue</tissue>
    </source>
</reference>
<feature type="domain" description="Trichohyalin-plectin-homology" evidence="4">
    <location>
        <begin position="102"/>
        <end position="445"/>
    </location>
</feature>
<dbReference type="InterPro" id="IPR039986">
    <property type="entry name" value="CFAP210"/>
</dbReference>